<dbReference type="RefSeq" id="WP_136934310.1">
    <property type="nucleotide sequence ID" value="NZ_SSMQ01000062.1"/>
</dbReference>
<evidence type="ECO:0000313" key="2">
    <source>
        <dbReference type="EMBL" id="TKC98902.1"/>
    </source>
</evidence>
<comment type="caution">
    <text evidence="2">The sequence shown here is derived from an EMBL/GenBank/DDBJ whole genome shotgun (WGS) entry which is preliminary data.</text>
</comment>
<feature type="compositionally biased region" description="Pro residues" evidence="1">
    <location>
        <begin position="143"/>
        <end position="154"/>
    </location>
</feature>
<organism evidence="2 3">
    <name type="scientific">Polyangium fumosum</name>
    <dbReference type="NCBI Taxonomy" id="889272"/>
    <lineage>
        <taxon>Bacteria</taxon>
        <taxon>Pseudomonadati</taxon>
        <taxon>Myxococcota</taxon>
        <taxon>Polyangia</taxon>
        <taxon>Polyangiales</taxon>
        <taxon>Polyangiaceae</taxon>
        <taxon>Polyangium</taxon>
    </lineage>
</organism>
<reference evidence="2 3" key="1">
    <citation type="submission" date="2019-04" db="EMBL/GenBank/DDBJ databases">
        <authorList>
            <person name="Li Y."/>
            <person name="Wang J."/>
        </authorList>
    </citation>
    <scope>NUCLEOTIDE SEQUENCE [LARGE SCALE GENOMIC DNA]</scope>
    <source>
        <strain evidence="2 3">DSM 14668</strain>
    </source>
</reference>
<sequence length="154" mass="16124">MVTVLSVLVLLGVFFGVEGGCFAAVLTRGMHGGRGAVPQAAQFVSSGGRRFEASPLASSGLHRHPPPGAVHERGDHPSQSSLSTRSRASEANAPAIDPPTGALPWASTRIEGERLLAEDRAQALSHRRAEAGGFLERRTPHPARAPPRPSRGST</sequence>
<keyword evidence="3" id="KW-1185">Reference proteome</keyword>
<protein>
    <submittedName>
        <fullName evidence="2">Uncharacterized protein</fullName>
    </submittedName>
</protein>
<dbReference type="EMBL" id="SSMQ01000062">
    <property type="protein sequence ID" value="TKC98902.1"/>
    <property type="molecule type" value="Genomic_DNA"/>
</dbReference>
<feature type="region of interest" description="Disordered" evidence="1">
    <location>
        <begin position="51"/>
        <end position="154"/>
    </location>
</feature>
<name>A0A4U1IXV8_9BACT</name>
<feature type="compositionally biased region" description="Basic and acidic residues" evidence="1">
    <location>
        <begin position="110"/>
        <end position="139"/>
    </location>
</feature>
<evidence type="ECO:0000256" key="1">
    <source>
        <dbReference type="SAM" id="MobiDB-lite"/>
    </source>
</evidence>
<dbReference type="Proteomes" id="UP000309215">
    <property type="component" value="Unassembled WGS sequence"/>
</dbReference>
<dbReference type="AlphaFoldDB" id="A0A4U1IXV8"/>
<evidence type="ECO:0000313" key="3">
    <source>
        <dbReference type="Proteomes" id="UP000309215"/>
    </source>
</evidence>
<accession>A0A4U1IXV8</accession>
<gene>
    <name evidence="2" type="ORF">E8A74_39595</name>
</gene>
<proteinExistence type="predicted"/>